<dbReference type="SUPFAM" id="SSF89796">
    <property type="entry name" value="CoA-transferase family III (CaiB/BaiF)"/>
    <property type="match status" value="1"/>
</dbReference>
<dbReference type="InterPro" id="IPR023606">
    <property type="entry name" value="CoA-Trfase_III_dom_1_sf"/>
</dbReference>
<protein>
    <submittedName>
        <fullName evidence="1">Uncharacterized protein</fullName>
    </submittedName>
</protein>
<dbReference type="AlphaFoldDB" id="A0A382EU60"/>
<reference evidence="1" key="1">
    <citation type="submission" date="2018-05" db="EMBL/GenBank/DDBJ databases">
        <authorList>
            <person name="Lanie J.A."/>
            <person name="Ng W.-L."/>
            <person name="Kazmierczak K.M."/>
            <person name="Andrzejewski T.M."/>
            <person name="Davidsen T.M."/>
            <person name="Wayne K.J."/>
            <person name="Tettelin H."/>
            <person name="Glass J.I."/>
            <person name="Rusch D."/>
            <person name="Podicherti R."/>
            <person name="Tsui H.-C.T."/>
            <person name="Winkler M.E."/>
        </authorList>
    </citation>
    <scope>NUCLEOTIDE SEQUENCE</scope>
</reference>
<dbReference type="Pfam" id="PF02515">
    <property type="entry name" value="CoA_transf_3"/>
    <property type="match status" value="1"/>
</dbReference>
<dbReference type="EMBL" id="UINC01046349">
    <property type="protein sequence ID" value="SVB54250.1"/>
    <property type="molecule type" value="Genomic_DNA"/>
</dbReference>
<dbReference type="GO" id="GO:0003824">
    <property type="term" value="F:catalytic activity"/>
    <property type="evidence" value="ECO:0007669"/>
    <property type="project" value="InterPro"/>
</dbReference>
<evidence type="ECO:0000313" key="1">
    <source>
        <dbReference type="EMBL" id="SVB54250.1"/>
    </source>
</evidence>
<accession>A0A382EU60</accession>
<gene>
    <name evidence="1" type="ORF">METZ01_LOCUS207104</name>
</gene>
<sequence length="63" mass="6821">MRVTGLITVSISLFGEDGPQSKWPATDFTLVAASGKMICNGEANRQSERDLWYLKESGGDTSP</sequence>
<dbReference type="Gene3D" id="3.40.50.10540">
    <property type="entry name" value="Crotonobetainyl-coa:carnitine coa-transferase, domain 1"/>
    <property type="match status" value="1"/>
</dbReference>
<proteinExistence type="predicted"/>
<organism evidence="1">
    <name type="scientific">marine metagenome</name>
    <dbReference type="NCBI Taxonomy" id="408172"/>
    <lineage>
        <taxon>unclassified sequences</taxon>
        <taxon>metagenomes</taxon>
        <taxon>ecological metagenomes</taxon>
    </lineage>
</organism>
<dbReference type="InterPro" id="IPR003673">
    <property type="entry name" value="CoA-Trfase_fam_III"/>
</dbReference>
<name>A0A382EU60_9ZZZZ</name>